<dbReference type="STRING" id="1802128.A3H64_03515"/>
<dbReference type="InterPro" id="IPR051404">
    <property type="entry name" value="TA_system_antitoxin"/>
</dbReference>
<reference evidence="1 2" key="1">
    <citation type="journal article" date="2016" name="Nat. Commun.">
        <title>Thousands of microbial genomes shed light on interconnected biogeochemical processes in an aquifer system.</title>
        <authorList>
            <person name="Anantharaman K."/>
            <person name="Brown C.T."/>
            <person name="Hug L.A."/>
            <person name="Sharon I."/>
            <person name="Castelle C.J."/>
            <person name="Probst A.J."/>
            <person name="Thomas B.C."/>
            <person name="Singh A."/>
            <person name="Wilkins M.J."/>
            <person name="Karaoz U."/>
            <person name="Brodie E.L."/>
            <person name="Williams K.H."/>
            <person name="Hubbard S.S."/>
            <person name="Banfield J.F."/>
        </authorList>
    </citation>
    <scope>NUCLEOTIDE SEQUENCE [LARGE SCALE GENOMIC DNA]</scope>
</reference>
<evidence type="ECO:0008006" key="3">
    <source>
        <dbReference type="Google" id="ProtNLM"/>
    </source>
</evidence>
<dbReference type="Proteomes" id="UP000178186">
    <property type="component" value="Unassembled WGS sequence"/>
</dbReference>
<dbReference type="PANTHER" id="PTHR34504:SF2">
    <property type="entry name" value="UPF0150 PROTEIN SSL0259"/>
    <property type="match status" value="1"/>
</dbReference>
<gene>
    <name evidence="1" type="ORF">A3H64_03515</name>
</gene>
<dbReference type="Gene3D" id="3.30.160.250">
    <property type="match status" value="1"/>
</dbReference>
<dbReference type="PANTHER" id="PTHR34504">
    <property type="entry name" value="ANTITOXIN HICB"/>
    <property type="match status" value="1"/>
</dbReference>
<comment type="caution">
    <text evidence="1">The sequence shown here is derived from an EMBL/GenBank/DDBJ whole genome shotgun (WGS) entry which is preliminary data.</text>
</comment>
<evidence type="ECO:0000313" key="1">
    <source>
        <dbReference type="EMBL" id="OGZ55409.1"/>
    </source>
</evidence>
<dbReference type="SUPFAM" id="SSF143100">
    <property type="entry name" value="TTHA1013/TTHA0281-like"/>
    <property type="match status" value="1"/>
</dbReference>
<dbReference type="AlphaFoldDB" id="A0A1G2GZ40"/>
<evidence type="ECO:0000313" key="2">
    <source>
        <dbReference type="Proteomes" id="UP000178186"/>
    </source>
</evidence>
<sequence length="73" mass="8291">MEREFTAVYQKKGKWVVAWVEEVPGVNTQGRTKKEAKENLKEALQLVLETNHSLALGRAMGIEREPLRISVPT</sequence>
<name>A0A1G2GZ40_9BACT</name>
<dbReference type="InterPro" id="IPR035069">
    <property type="entry name" value="TTHA1013/TTHA0281-like"/>
</dbReference>
<organism evidence="1 2">
    <name type="scientific">Candidatus Ryanbacteria bacterium RIFCSPLOWO2_02_FULL_45_11c</name>
    <dbReference type="NCBI Taxonomy" id="1802128"/>
    <lineage>
        <taxon>Bacteria</taxon>
        <taxon>Candidatus Ryaniibacteriota</taxon>
    </lineage>
</organism>
<accession>A0A1G2GZ40</accession>
<dbReference type="EMBL" id="MHNY01000028">
    <property type="protein sequence ID" value="OGZ55409.1"/>
    <property type="molecule type" value="Genomic_DNA"/>
</dbReference>
<protein>
    <recommendedName>
        <fullName evidence="3">HicB family protein</fullName>
    </recommendedName>
</protein>
<proteinExistence type="predicted"/>